<evidence type="ECO:0000259" key="2">
    <source>
        <dbReference type="Pfam" id="PF01205"/>
    </source>
</evidence>
<dbReference type="Gene3D" id="3.30.70.240">
    <property type="match status" value="1"/>
</dbReference>
<dbReference type="GO" id="GO:0005737">
    <property type="term" value="C:cytoplasm"/>
    <property type="evidence" value="ECO:0007669"/>
    <property type="project" value="TreeGrafter"/>
</dbReference>
<dbReference type="EMBL" id="AJWY01008803">
    <property type="protein sequence ID" value="EKC60190.1"/>
    <property type="molecule type" value="Genomic_DNA"/>
</dbReference>
<dbReference type="PANTHER" id="PTHR16301:SF20">
    <property type="entry name" value="IMPACT FAMILY MEMBER YIGZ"/>
    <property type="match status" value="1"/>
</dbReference>
<dbReference type="InterPro" id="IPR036956">
    <property type="entry name" value="Impact_N_sf"/>
</dbReference>
<dbReference type="SUPFAM" id="SSF54980">
    <property type="entry name" value="EF-G C-terminal domain-like"/>
    <property type="match status" value="1"/>
</dbReference>
<proteinExistence type="inferred from homology"/>
<dbReference type="SUPFAM" id="SSF54211">
    <property type="entry name" value="Ribosomal protein S5 domain 2-like"/>
    <property type="match status" value="1"/>
</dbReference>
<protein>
    <submittedName>
        <fullName evidence="4">Protein belonging to Uncharacterized protein family UPF0029</fullName>
    </submittedName>
</protein>
<dbReference type="Pfam" id="PF01205">
    <property type="entry name" value="Impact_N"/>
    <property type="match status" value="1"/>
</dbReference>
<name>K1T276_9ZZZZ</name>
<dbReference type="InterPro" id="IPR015269">
    <property type="entry name" value="UPF0029_Impact_C"/>
</dbReference>
<dbReference type="GO" id="GO:0006446">
    <property type="term" value="P:regulation of translational initiation"/>
    <property type="evidence" value="ECO:0007669"/>
    <property type="project" value="TreeGrafter"/>
</dbReference>
<evidence type="ECO:0000256" key="1">
    <source>
        <dbReference type="ARBA" id="ARBA00007665"/>
    </source>
</evidence>
<sequence>MPSYKTVKKRAHDEFTEKRSRFIGYVCPVQTVEEANGFISEIKQKHWDAKHNVYAYILRDGNIKKYSDDGEPQGTAGVPVLDVLEKSDVKDVCVVATRYFGGILLGGGGLVRAYSHTAKIALDSGVIVTMAKCDELCVLSDYNYYGKLASLIPENGGTVISADFADNVKVKFSVPCEKSDNIKNLIVDTSNGRFFAEKIGEKYAETEILK</sequence>
<dbReference type="NCBIfam" id="TIGR00257">
    <property type="entry name" value="IMPACT_YIGZ"/>
    <property type="match status" value="1"/>
</dbReference>
<comment type="caution">
    <text evidence="4">The sequence shown here is derived from an EMBL/GenBank/DDBJ whole genome shotgun (WGS) entry which is preliminary data.</text>
</comment>
<dbReference type="InterPro" id="IPR001498">
    <property type="entry name" value="Impact_N"/>
</dbReference>
<evidence type="ECO:0000259" key="3">
    <source>
        <dbReference type="Pfam" id="PF09186"/>
    </source>
</evidence>
<gene>
    <name evidence="4" type="ORF">LEA_12993</name>
</gene>
<feature type="domain" description="UPF0029" evidence="3">
    <location>
        <begin position="141"/>
        <end position="193"/>
    </location>
</feature>
<accession>K1T276</accession>
<dbReference type="Pfam" id="PF09186">
    <property type="entry name" value="DUF1949"/>
    <property type="match status" value="1"/>
</dbReference>
<reference evidence="4" key="1">
    <citation type="journal article" date="2013" name="Environ. Microbiol.">
        <title>Microbiota from the distal guts of lean and obese adolescents exhibit partial functional redundancy besides clear differences in community structure.</title>
        <authorList>
            <person name="Ferrer M."/>
            <person name="Ruiz A."/>
            <person name="Lanza F."/>
            <person name="Haange S.B."/>
            <person name="Oberbach A."/>
            <person name="Till H."/>
            <person name="Bargiela R."/>
            <person name="Campoy C."/>
            <person name="Segura M.T."/>
            <person name="Richter M."/>
            <person name="von Bergen M."/>
            <person name="Seifert J."/>
            <person name="Suarez A."/>
        </authorList>
    </citation>
    <scope>NUCLEOTIDE SEQUENCE</scope>
</reference>
<dbReference type="InterPro" id="IPR035647">
    <property type="entry name" value="EFG_III/V"/>
</dbReference>
<organism evidence="4">
    <name type="scientific">human gut metagenome</name>
    <dbReference type="NCBI Taxonomy" id="408170"/>
    <lineage>
        <taxon>unclassified sequences</taxon>
        <taxon>metagenomes</taxon>
        <taxon>organismal metagenomes</taxon>
    </lineage>
</organism>
<evidence type="ECO:0000313" key="4">
    <source>
        <dbReference type="EMBL" id="EKC60190.1"/>
    </source>
</evidence>
<dbReference type="InterPro" id="IPR015796">
    <property type="entry name" value="Impact_YigZ-like"/>
</dbReference>
<comment type="similarity">
    <text evidence="1">Belongs to the IMPACT family.</text>
</comment>
<dbReference type="AlphaFoldDB" id="K1T276"/>
<dbReference type="Gene3D" id="3.30.230.30">
    <property type="entry name" value="Impact, N-terminal domain"/>
    <property type="match status" value="1"/>
</dbReference>
<dbReference type="InterPro" id="IPR020568">
    <property type="entry name" value="Ribosomal_Su5_D2-typ_SF"/>
</dbReference>
<feature type="domain" description="Impact N-terminal" evidence="2">
    <location>
        <begin position="18"/>
        <end position="122"/>
    </location>
</feature>
<dbReference type="InterPro" id="IPR023582">
    <property type="entry name" value="Impact"/>
</dbReference>
<dbReference type="PANTHER" id="PTHR16301">
    <property type="entry name" value="IMPACT-RELATED"/>
    <property type="match status" value="1"/>
</dbReference>